<protein>
    <submittedName>
        <fullName evidence="1">Uncharacterized protein</fullName>
    </submittedName>
</protein>
<dbReference type="RefSeq" id="WP_130257354.1">
    <property type="nucleotide sequence ID" value="NZ_PPSX01000128.1"/>
</dbReference>
<accession>A0A4Q7IHD5</accession>
<comment type="caution">
    <text evidence="1">The sequence shown here is derived from an EMBL/GenBank/DDBJ whole genome shotgun (WGS) entry which is preliminary data.</text>
</comment>
<gene>
    <name evidence="1" type="ORF">C1E23_20675</name>
</gene>
<dbReference type="EMBL" id="PPSX01000128">
    <property type="protein sequence ID" value="RZQ51220.1"/>
    <property type="molecule type" value="Genomic_DNA"/>
</dbReference>
<sequence length="195" mass="21704">MKFLDLMEVSSKTNSASSLLNMLHHFGNFISKIDDAQPDSEMYIDALINTKKPAELLQLGLDVIRCIYEPSPIGTWLLNGNPDFLEGAMKESTGSVAYHSSSVCYDDDFTEHYREVVVPSLNQQGIDNNHKGNTAFVIVSTGDDYLTSGLVNNINDMLIDYFNIDKENDDNTLHIGYCRDDALVDSIRVSVLVVS</sequence>
<evidence type="ECO:0000313" key="2">
    <source>
        <dbReference type="Proteomes" id="UP000291338"/>
    </source>
</evidence>
<dbReference type="Proteomes" id="UP000291338">
    <property type="component" value="Unassembled WGS sequence"/>
</dbReference>
<evidence type="ECO:0000313" key="1">
    <source>
        <dbReference type="EMBL" id="RZQ51220.1"/>
    </source>
</evidence>
<proteinExistence type="predicted"/>
<dbReference type="AlphaFoldDB" id="A0A4Q7IHD5"/>
<name>A0A4Q7IHD5_9GAMM</name>
<organism evidence="1 2">
    <name type="scientific">Pseudoalteromonas phenolica</name>
    <dbReference type="NCBI Taxonomy" id="161398"/>
    <lineage>
        <taxon>Bacteria</taxon>
        <taxon>Pseudomonadati</taxon>
        <taxon>Pseudomonadota</taxon>
        <taxon>Gammaproteobacteria</taxon>
        <taxon>Alteromonadales</taxon>
        <taxon>Pseudoalteromonadaceae</taxon>
        <taxon>Pseudoalteromonas</taxon>
    </lineage>
</organism>
<reference evidence="1 2" key="1">
    <citation type="submission" date="2018-01" db="EMBL/GenBank/DDBJ databases">
        <title>Co-occurrence of chitin degradation, pigmentation and bioactivity in marine Pseudoalteromonas.</title>
        <authorList>
            <person name="Paulsen S."/>
            <person name="Gram L."/>
            <person name="Machado H."/>
        </authorList>
    </citation>
    <scope>NUCLEOTIDE SEQUENCE [LARGE SCALE GENOMIC DNA]</scope>
    <source>
        <strain evidence="1 2">S3898</strain>
    </source>
</reference>